<reference evidence="1" key="2">
    <citation type="journal article" date="2015" name="Fish Shellfish Immunol.">
        <title>Early steps in the European eel (Anguilla anguilla)-Vibrio vulnificus interaction in the gills: Role of the RtxA13 toxin.</title>
        <authorList>
            <person name="Callol A."/>
            <person name="Pajuelo D."/>
            <person name="Ebbesson L."/>
            <person name="Teles M."/>
            <person name="MacKenzie S."/>
            <person name="Amaro C."/>
        </authorList>
    </citation>
    <scope>NUCLEOTIDE SEQUENCE</scope>
</reference>
<reference evidence="1" key="1">
    <citation type="submission" date="2014-11" db="EMBL/GenBank/DDBJ databases">
        <authorList>
            <person name="Amaro Gonzalez C."/>
        </authorList>
    </citation>
    <scope>NUCLEOTIDE SEQUENCE</scope>
</reference>
<dbReference type="AlphaFoldDB" id="A0A0E9SES0"/>
<name>A0A0E9SES0_ANGAN</name>
<evidence type="ECO:0000313" key="1">
    <source>
        <dbReference type="EMBL" id="JAH39859.1"/>
    </source>
</evidence>
<dbReference type="EMBL" id="GBXM01068718">
    <property type="protein sequence ID" value="JAH39859.1"/>
    <property type="molecule type" value="Transcribed_RNA"/>
</dbReference>
<protein>
    <submittedName>
        <fullName evidence="1">Uncharacterized protein</fullName>
    </submittedName>
</protein>
<sequence>MSLRLQMELGNETHRIKGGFDQNWHPSN</sequence>
<accession>A0A0E9SES0</accession>
<proteinExistence type="predicted"/>
<organism evidence="1">
    <name type="scientific">Anguilla anguilla</name>
    <name type="common">European freshwater eel</name>
    <name type="synonym">Muraena anguilla</name>
    <dbReference type="NCBI Taxonomy" id="7936"/>
    <lineage>
        <taxon>Eukaryota</taxon>
        <taxon>Metazoa</taxon>
        <taxon>Chordata</taxon>
        <taxon>Craniata</taxon>
        <taxon>Vertebrata</taxon>
        <taxon>Euteleostomi</taxon>
        <taxon>Actinopterygii</taxon>
        <taxon>Neopterygii</taxon>
        <taxon>Teleostei</taxon>
        <taxon>Anguilliformes</taxon>
        <taxon>Anguillidae</taxon>
        <taxon>Anguilla</taxon>
    </lineage>
</organism>